<keyword evidence="4" id="KW-0067">ATP-binding</keyword>
<dbReference type="Gene3D" id="1.10.510.10">
    <property type="entry name" value="Transferase(Phosphotransferase) domain 1"/>
    <property type="match status" value="1"/>
</dbReference>
<dbReference type="InterPro" id="IPR000719">
    <property type="entry name" value="Prot_kinase_dom"/>
</dbReference>
<gene>
    <name evidence="8" type="ORF">KIH39_05000</name>
</gene>
<sequence>MKMSMDANTIAQQAVRYGLVTIEQMEECLGELPPLERSAEAVLKIFERKAYLTPFQANKLIKGDYDGYILGGFRILYKIASGTFGRVYRADDPRSGQIVAIKVLRKKHLMDARKVDLFEREGKNGLELKHPNIVEILAVNRDPSTGQYYIVMEFVEGGNLRDFLKIRKKLQPAEALRLLEETAAGLGYAYSRGMTHRDIKATNILIATAKNAKLVDFGLAELTGSRQDVEGTVDQSVDYVGLEKATGTKAGDIRSDIFFLGCVFYQMLKGEPLLEMTRDLRARKNPNRFRLADKLRRDDPELPGPIFGLLQKMVAFEPAARFQNPQVLVDAVQHARAELAGEQGIKKAVGPKTVFVVEHHEGLQNVFRERLKKYGYRVLISIHSDRVLERFKQNPFSALIVDVGTAGDEGIAAFESVMDEAEYTRMECTGVLILSENQSSLVGNFKKRPNVTVLVRPVSLKQILKSLATVEQHNEDMEDNAADEIE</sequence>
<dbReference type="SMART" id="SM00220">
    <property type="entry name" value="S_TKc"/>
    <property type="match status" value="1"/>
</dbReference>
<dbReference type="AlphaFoldDB" id="A0A8E6EVZ8"/>
<dbReference type="InterPro" id="IPR045269">
    <property type="entry name" value="Atg1-like"/>
</dbReference>
<dbReference type="SUPFAM" id="SSF56112">
    <property type="entry name" value="Protein kinase-like (PK-like)"/>
    <property type="match status" value="1"/>
</dbReference>
<feature type="domain" description="Response regulatory" evidence="7">
    <location>
        <begin position="353"/>
        <end position="471"/>
    </location>
</feature>
<dbReference type="InterPro" id="IPR008271">
    <property type="entry name" value="Ser/Thr_kinase_AS"/>
</dbReference>
<dbReference type="PROSITE" id="PS50110">
    <property type="entry name" value="RESPONSE_REGULATORY"/>
    <property type="match status" value="1"/>
</dbReference>
<dbReference type="Pfam" id="PF00069">
    <property type="entry name" value="Pkinase"/>
    <property type="match status" value="1"/>
</dbReference>
<keyword evidence="3 8" id="KW-0418">Kinase</keyword>
<dbReference type="InterPro" id="IPR011009">
    <property type="entry name" value="Kinase-like_dom_sf"/>
</dbReference>
<dbReference type="GO" id="GO:0000407">
    <property type="term" value="C:phagophore assembly site"/>
    <property type="evidence" value="ECO:0007669"/>
    <property type="project" value="TreeGrafter"/>
</dbReference>
<dbReference type="Gene3D" id="3.40.50.2300">
    <property type="match status" value="1"/>
</dbReference>
<dbReference type="InterPro" id="IPR011006">
    <property type="entry name" value="CheY-like_superfamily"/>
</dbReference>
<keyword evidence="5" id="KW-0597">Phosphoprotein</keyword>
<dbReference type="GO" id="GO:0016020">
    <property type="term" value="C:membrane"/>
    <property type="evidence" value="ECO:0007669"/>
    <property type="project" value="TreeGrafter"/>
</dbReference>
<evidence type="ECO:0000259" key="6">
    <source>
        <dbReference type="PROSITE" id="PS50011"/>
    </source>
</evidence>
<dbReference type="SUPFAM" id="SSF52172">
    <property type="entry name" value="CheY-like"/>
    <property type="match status" value="1"/>
</dbReference>
<evidence type="ECO:0000313" key="8">
    <source>
        <dbReference type="EMBL" id="QVL33277.1"/>
    </source>
</evidence>
<evidence type="ECO:0000313" key="9">
    <source>
        <dbReference type="Proteomes" id="UP000676194"/>
    </source>
</evidence>
<dbReference type="PROSITE" id="PS50011">
    <property type="entry name" value="PROTEIN_KINASE_DOM"/>
    <property type="match status" value="1"/>
</dbReference>
<dbReference type="GO" id="GO:0005524">
    <property type="term" value="F:ATP binding"/>
    <property type="evidence" value="ECO:0007669"/>
    <property type="project" value="UniProtKB-KW"/>
</dbReference>
<evidence type="ECO:0000256" key="1">
    <source>
        <dbReference type="ARBA" id="ARBA00022679"/>
    </source>
</evidence>
<keyword evidence="2" id="KW-0547">Nucleotide-binding</keyword>
<dbReference type="Proteomes" id="UP000676194">
    <property type="component" value="Chromosome"/>
</dbReference>
<dbReference type="EMBL" id="CP074694">
    <property type="protein sequence ID" value="QVL33277.1"/>
    <property type="molecule type" value="Genomic_DNA"/>
</dbReference>
<dbReference type="GO" id="GO:0005829">
    <property type="term" value="C:cytosol"/>
    <property type="evidence" value="ECO:0007669"/>
    <property type="project" value="TreeGrafter"/>
</dbReference>
<feature type="modified residue" description="4-aspartylphosphate" evidence="5">
    <location>
        <position position="402"/>
    </location>
</feature>
<organism evidence="8 9">
    <name type="scientific">Telmatocola sphagniphila</name>
    <dbReference type="NCBI Taxonomy" id="1123043"/>
    <lineage>
        <taxon>Bacteria</taxon>
        <taxon>Pseudomonadati</taxon>
        <taxon>Planctomycetota</taxon>
        <taxon>Planctomycetia</taxon>
        <taxon>Gemmatales</taxon>
        <taxon>Gemmataceae</taxon>
    </lineage>
</organism>
<evidence type="ECO:0000259" key="7">
    <source>
        <dbReference type="PROSITE" id="PS50110"/>
    </source>
</evidence>
<feature type="domain" description="Protein kinase" evidence="6">
    <location>
        <begin position="73"/>
        <end position="337"/>
    </location>
</feature>
<keyword evidence="1" id="KW-0808">Transferase</keyword>
<dbReference type="GO" id="GO:0005776">
    <property type="term" value="C:autophagosome"/>
    <property type="evidence" value="ECO:0007669"/>
    <property type="project" value="TreeGrafter"/>
</dbReference>
<keyword evidence="9" id="KW-1185">Reference proteome</keyword>
<evidence type="ECO:0000256" key="4">
    <source>
        <dbReference type="ARBA" id="ARBA00022840"/>
    </source>
</evidence>
<dbReference type="PANTHER" id="PTHR24348">
    <property type="entry name" value="SERINE/THREONINE-PROTEIN KINASE UNC-51-RELATED"/>
    <property type="match status" value="1"/>
</dbReference>
<reference evidence="8" key="1">
    <citation type="submission" date="2021-05" db="EMBL/GenBank/DDBJ databases">
        <title>Complete genome sequence of the cellulolytic planctomycete Telmatocola sphagniphila SP2T and characterization of the first cellulase from planctomycetes.</title>
        <authorList>
            <person name="Rakitin A.L."/>
            <person name="Beletsky A.V."/>
            <person name="Naumoff D.G."/>
            <person name="Kulichevskaya I.S."/>
            <person name="Mardanov A.V."/>
            <person name="Ravin N.V."/>
            <person name="Dedysh S.N."/>
        </authorList>
    </citation>
    <scope>NUCLEOTIDE SEQUENCE</scope>
    <source>
        <strain evidence="8">SP2T</strain>
    </source>
</reference>
<protein>
    <submittedName>
        <fullName evidence="8">Protein kinase</fullName>
    </submittedName>
</protein>
<dbReference type="KEGG" id="tsph:KIH39_05000"/>
<accession>A0A8E6EVZ8</accession>
<dbReference type="PANTHER" id="PTHR24348:SF22">
    <property type="entry name" value="NON-SPECIFIC SERINE_THREONINE PROTEIN KINASE"/>
    <property type="match status" value="1"/>
</dbReference>
<dbReference type="PROSITE" id="PS00108">
    <property type="entry name" value="PROTEIN_KINASE_ST"/>
    <property type="match status" value="1"/>
</dbReference>
<dbReference type="InterPro" id="IPR001789">
    <property type="entry name" value="Sig_transdc_resp-reg_receiver"/>
</dbReference>
<name>A0A8E6EVZ8_9BACT</name>
<dbReference type="CDD" id="cd14014">
    <property type="entry name" value="STKc_PknB_like"/>
    <property type="match status" value="1"/>
</dbReference>
<evidence type="ECO:0000256" key="3">
    <source>
        <dbReference type="ARBA" id="ARBA00022777"/>
    </source>
</evidence>
<dbReference type="GO" id="GO:0000160">
    <property type="term" value="P:phosphorelay signal transduction system"/>
    <property type="evidence" value="ECO:0007669"/>
    <property type="project" value="InterPro"/>
</dbReference>
<evidence type="ECO:0000256" key="2">
    <source>
        <dbReference type="ARBA" id="ARBA00022741"/>
    </source>
</evidence>
<dbReference type="GO" id="GO:0004674">
    <property type="term" value="F:protein serine/threonine kinase activity"/>
    <property type="evidence" value="ECO:0007669"/>
    <property type="project" value="InterPro"/>
</dbReference>
<proteinExistence type="predicted"/>
<evidence type="ECO:0000256" key="5">
    <source>
        <dbReference type="PROSITE-ProRule" id="PRU00169"/>
    </source>
</evidence>